<sequence>MPFYSRSKKNKLITFIFCLPFLSAFYAFSAAETDCVEAGGKASCLLPEPSDWSVSYCIPANAYPSRHAALCKATGGTYMGAVAKSCPGGKPITEENYIDVAQKYISNSNSLCKIESLDTSSWGDVTADGWHCRNIEKRIDGGIEVYSGQILTFSGQSKSSNGQCDTSARSVIYADRSRELKCPDGYYQRINQDGNKECYKVKPFVASPKENGPAQSCQTPSKGEPIRIGTGNMYHIDTDLSGPLPLVRTYNSSLGKWTFNTAIYLQFAGNISVLHLGDGKQYTYKKIVHYWESDPDVYHRLEETSEENASWRITFADSSQALFNDEGQILEFKKPQGESITYEHTYNRTTITDS</sequence>
<evidence type="ECO:0000259" key="2">
    <source>
        <dbReference type="Pfam" id="PF20148"/>
    </source>
</evidence>
<dbReference type="RefSeq" id="WP_215822667.1">
    <property type="nucleotide sequence ID" value="NZ_JAGSOY010000268.1"/>
</dbReference>
<proteinExistence type="predicted"/>
<comment type="caution">
    <text evidence="3">The sequence shown here is derived from an EMBL/GenBank/DDBJ whole genome shotgun (WGS) entry which is preliminary data.</text>
</comment>
<feature type="non-terminal residue" evidence="3">
    <location>
        <position position="354"/>
    </location>
</feature>
<reference evidence="3 4" key="1">
    <citation type="submission" date="2021-04" db="EMBL/GenBank/DDBJ databases">
        <authorList>
            <person name="Pira H."/>
            <person name="Risdian C."/>
            <person name="Wink J."/>
        </authorList>
    </citation>
    <scope>NUCLEOTIDE SEQUENCE [LARGE SCALE GENOMIC DNA]</scope>
    <source>
        <strain evidence="3 4">WH53</strain>
    </source>
</reference>
<feature type="domain" description="DUF6531" evidence="2">
    <location>
        <begin position="223"/>
        <end position="284"/>
    </location>
</feature>
<feature type="chain" id="PRO_5046898270" description="DUF6531 domain-containing protein" evidence="1">
    <location>
        <begin position="30"/>
        <end position="354"/>
    </location>
</feature>
<dbReference type="Proteomes" id="UP000690515">
    <property type="component" value="Unassembled WGS sequence"/>
</dbReference>
<organism evidence="3 4">
    <name type="scientific">Zooshikella harenae</name>
    <dbReference type="NCBI Taxonomy" id="2827238"/>
    <lineage>
        <taxon>Bacteria</taxon>
        <taxon>Pseudomonadati</taxon>
        <taxon>Pseudomonadota</taxon>
        <taxon>Gammaproteobacteria</taxon>
        <taxon>Oceanospirillales</taxon>
        <taxon>Zooshikellaceae</taxon>
        <taxon>Zooshikella</taxon>
    </lineage>
</organism>
<evidence type="ECO:0000256" key="1">
    <source>
        <dbReference type="SAM" id="SignalP"/>
    </source>
</evidence>
<feature type="signal peptide" evidence="1">
    <location>
        <begin position="1"/>
        <end position="29"/>
    </location>
</feature>
<name>A0ABS5ZK09_9GAMM</name>
<keyword evidence="4" id="KW-1185">Reference proteome</keyword>
<accession>A0ABS5ZK09</accession>
<gene>
    <name evidence="3" type="ORF">KCG35_25530</name>
</gene>
<dbReference type="InterPro" id="IPR045351">
    <property type="entry name" value="DUF6531"/>
</dbReference>
<protein>
    <recommendedName>
        <fullName evidence="2">DUF6531 domain-containing protein</fullName>
    </recommendedName>
</protein>
<keyword evidence="1" id="KW-0732">Signal</keyword>
<evidence type="ECO:0000313" key="4">
    <source>
        <dbReference type="Proteomes" id="UP000690515"/>
    </source>
</evidence>
<dbReference type="EMBL" id="JAGSOY010000268">
    <property type="protein sequence ID" value="MBU2714416.1"/>
    <property type="molecule type" value="Genomic_DNA"/>
</dbReference>
<evidence type="ECO:0000313" key="3">
    <source>
        <dbReference type="EMBL" id="MBU2714416.1"/>
    </source>
</evidence>
<dbReference type="Pfam" id="PF20148">
    <property type="entry name" value="DUF6531"/>
    <property type="match status" value="1"/>
</dbReference>